<evidence type="ECO:0000259" key="2">
    <source>
        <dbReference type="Pfam" id="PF03561"/>
    </source>
</evidence>
<dbReference type="PIRSF" id="PIRSF016516">
    <property type="entry name" value="Allantoicase"/>
    <property type="match status" value="1"/>
</dbReference>
<name>A0A1D2VPQ5_9ASCO</name>
<gene>
    <name evidence="3" type="ORF">ASCRUDRAFT_78635</name>
</gene>
<dbReference type="Gene3D" id="2.60.120.260">
    <property type="entry name" value="Galactose-binding domain-like"/>
    <property type="match status" value="2"/>
</dbReference>
<dbReference type="Pfam" id="PF03561">
    <property type="entry name" value="Allantoicase"/>
    <property type="match status" value="2"/>
</dbReference>
<dbReference type="InParanoid" id="A0A1D2VPQ5"/>
<dbReference type="OrthoDB" id="10266039at2759"/>
<comment type="similarity">
    <text evidence="1">Belongs to the allantoicase family.</text>
</comment>
<accession>A0A1D2VPQ5</accession>
<dbReference type="SUPFAM" id="SSF49785">
    <property type="entry name" value="Galactose-binding domain-like"/>
    <property type="match status" value="2"/>
</dbReference>
<dbReference type="InterPro" id="IPR005164">
    <property type="entry name" value="Allantoicase"/>
</dbReference>
<dbReference type="AlphaFoldDB" id="A0A1D2VPQ5"/>
<dbReference type="GO" id="GO:0004037">
    <property type="term" value="F:allantoicase activity"/>
    <property type="evidence" value="ECO:0007669"/>
    <property type="project" value="EnsemblFungi"/>
</dbReference>
<protein>
    <submittedName>
        <fullName evidence="3">Allantoicase</fullName>
    </submittedName>
</protein>
<dbReference type="GO" id="GO:0000256">
    <property type="term" value="P:allantoin catabolic process"/>
    <property type="evidence" value="ECO:0007669"/>
    <property type="project" value="EnsemblFungi"/>
</dbReference>
<evidence type="ECO:0000313" key="3">
    <source>
        <dbReference type="EMBL" id="ODV63564.1"/>
    </source>
</evidence>
<evidence type="ECO:0000313" key="4">
    <source>
        <dbReference type="Proteomes" id="UP000095038"/>
    </source>
</evidence>
<dbReference type="PANTHER" id="PTHR12045">
    <property type="entry name" value="ALLANTOICASE"/>
    <property type="match status" value="1"/>
</dbReference>
<dbReference type="GeneID" id="30967908"/>
<dbReference type="NCBIfam" id="TIGR02961">
    <property type="entry name" value="allantoicase"/>
    <property type="match status" value="1"/>
</dbReference>
<dbReference type="PANTHER" id="PTHR12045:SF3">
    <property type="entry name" value="INACTIVE ALLANTOICASE-RELATED"/>
    <property type="match status" value="1"/>
</dbReference>
<dbReference type="EMBL" id="KV454475">
    <property type="protein sequence ID" value="ODV63564.1"/>
    <property type="molecule type" value="Genomic_DNA"/>
</dbReference>
<sequence>MSVIAKEVSVDEFQENIIPKYTDVINEKLGGKILKFSDEWFASADNLIKPYSPVRKVNKFTHAGAWFDGWETRRHNPEPYDYVIVKIAVSSANIIAAEIDTAFFDGNQAPAISIDAANLSAENKQRINWNDENLDIDKQIQWEEILPVLKCGPSRRQFFIRDSLTKNNYTHVRLKMYPDGGIARFRLYGLPIPIFPTDLNEIFDSASILLGAIPISYSDKHFGEPNNLLLPGRGVDMGDGWETKRSRSPNHNDWVIIKLSNYTKIDSIIIDTAHFRGNYPQSIQVKAINYPSDKIEKDLHIDDPNWKTVVPISKTGPDKEHYYSKKDNLLQNVYNNETYNYVSLTIYPDGGVKRLRVLGARSIE</sequence>
<dbReference type="InterPro" id="IPR015908">
    <property type="entry name" value="Allantoicase_dom"/>
</dbReference>
<dbReference type="FunFam" id="2.60.120.260:FF:000078">
    <property type="entry name" value="DAL2p Allantoicase"/>
    <property type="match status" value="1"/>
</dbReference>
<organism evidence="3 4">
    <name type="scientific">Ascoidea rubescens DSM 1968</name>
    <dbReference type="NCBI Taxonomy" id="1344418"/>
    <lineage>
        <taxon>Eukaryota</taxon>
        <taxon>Fungi</taxon>
        <taxon>Dikarya</taxon>
        <taxon>Ascomycota</taxon>
        <taxon>Saccharomycotina</taxon>
        <taxon>Saccharomycetes</taxon>
        <taxon>Ascoideaceae</taxon>
        <taxon>Ascoidea</taxon>
    </lineage>
</organism>
<keyword evidence="4" id="KW-1185">Reference proteome</keyword>
<dbReference type="FunCoup" id="A0A1D2VPQ5">
    <property type="interactions" value="59"/>
</dbReference>
<reference evidence="4" key="1">
    <citation type="submission" date="2016-05" db="EMBL/GenBank/DDBJ databases">
        <title>Comparative genomics of biotechnologically important yeasts.</title>
        <authorList>
            <consortium name="DOE Joint Genome Institute"/>
            <person name="Riley R."/>
            <person name="Haridas S."/>
            <person name="Wolfe K.H."/>
            <person name="Lopes M.R."/>
            <person name="Hittinger C.T."/>
            <person name="Goker M."/>
            <person name="Salamov A."/>
            <person name="Wisecaver J."/>
            <person name="Long T.M."/>
            <person name="Aerts A.L."/>
            <person name="Barry K."/>
            <person name="Choi C."/>
            <person name="Clum A."/>
            <person name="Coughlan A.Y."/>
            <person name="Deshpande S."/>
            <person name="Douglass A.P."/>
            <person name="Hanson S.J."/>
            <person name="Klenk H.-P."/>
            <person name="Labutti K."/>
            <person name="Lapidus A."/>
            <person name="Lindquist E."/>
            <person name="Lipzen A."/>
            <person name="Meier-Kolthoff J.P."/>
            <person name="Ohm R.A."/>
            <person name="Otillar R.P."/>
            <person name="Pangilinan J."/>
            <person name="Peng Y."/>
            <person name="Rokas A."/>
            <person name="Rosa C.A."/>
            <person name="Scheuner C."/>
            <person name="Sibirny A.A."/>
            <person name="Slot J.C."/>
            <person name="Stielow J.B."/>
            <person name="Sun H."/>
            <person name="Kurtzman C.P."/>
            <person name="Blackwell M."/>
            <person name="Grigoriev I.V."/>
            <person name="Jeffries T.W."/>
        </authorList>
    </citation>
    <scope>NUCLEOTIDE SEQUENCE [LARGE SCALE GENOMIC DNA]</scope>
    <source>
        <strain evidence="4">DSM 1968</strain>
    </source>
</reference>
<feature type="domain" description="Allantoicase" evidence="2">
    <location>
        <begin position="214"/>
        <end position="361"/>
    </location>
</feature>
<dbReference type="STRING" id="1344418.A0A1D2VPQ5"/>
<dbReference type="HAMAP" id="MF_00813">
    <property type="entry name" value="Allantoicase"/>
    <property type="match status" value="1"/>
</dbReference>
<dbReference type="Proteomes" id="UP000095038">
    <property type="component" value="Unassembled WGS sequence"/>
</dbReference>
<proteinExistence type="inferred from homology"/>
<evidence type="ECO:0000256" key="1">
    <source>
        <dbReference type="ARBA" id="ARBA00009242"/>
    </source>
</evidence>
<dbReference type="RefSeq" id="XP_020049871.1">
    <property type="nucleotide sequence ID" value="XM_020194272.1"/>
</dbReference>
<dbReference type="InterPro" id="IPR008979">
    <property type="entry name" value="Galactose-bd-like_sf"/>
</dbReference>
<feature type="domain" description="Allantoicase" evidence="2">
    <location>
        <begin position="30"/>
        <end position="190"/>
    </location>
</feature>